<accession>A0A1E7X9T8</accession>
<protein>
    <recommendedName>
        <fullName evidence="3">DUF4145 domain-containing protein</fullName>
    </recommendedName>
</protein>
<name>A0A1E7X9T8_9LACO</name>
<organism evidence="1 2">
    <name type="scientific">Lentilactobacillus sunkii</name>
    <dbReference type="NCBI Taxonomy" id="481719"/>
    <lineage>
        <taxon>Bacteria</taxon>
        <taxon>Bacillati</taxon>
        <taxon>Bacillota</taxon>
        <taxon>Bacilli</taxon>
        <taxon>Lactobacillales</taxon>
        <taxon>Lactobacillaceae</taxon>
        <taxon>Lentilactobacillus</taxon>
    </lineage>
</organism>
<evidence type="ECO:0000313" key="1">
    <source>
        <dbReference type="EMBL" id="OFA09771.1"/>
    </source>
</evidence>
<dbReference type="EMBL" id="MIQE01000024">
    <property type="protein sequence ID" value="OFA09771.1"/>
    <property type="molecule type" value="Genomic_DNA"/>
</dbReference>
<proteinExistence type="predicted"/>
<dbReference type="AlphaFoldDB" id="A0A1E7X9T8"/>
<evidence type="ECO:0008006" key="3">
    <source>
        <dbReference type="Google" id="ProtNLM"/>
    </source>
</evidence>
<dbReference type="Proteomes" id="UP000177010">
    <property type="component" value="Unassembled WGS sequence"/>
</dbReference>
<evidence type="ECO:0000313" key="2">
    <source>
        <dbReference type="Proteomes" id="UP000177010"/>
    </source>
</evidence>
<sequence length="217" mass="24521">MNEIPKKCPICEYAGIQTILSKTKPVQGKNFGSAAYMVWVTKCENCQQPAAYRVDLNPVGNPIRFELIVPIATKIHDISQVIMDLSDRFVDTYHQAQIAERYGLTEIAGMGYRKALEILVTDFAMKDLFVTDEEAVKLPLSQLINKIPNEEIRDTAKAGAWIGNDEAHYFRENPNYGIDELKGWLSAFMSYVETVEKTKQASELVNSKNKLKPKSQN</sequence>
<comment type="caution">
    <text evidence="1">The sequence shown here is derived from an EMBL/GenBank/DDBJ whole genome shotgun (WGS) entry which is preliminary data.</text>
</comment>
<gene>
    <name evidence="1" type="ORF">LASUN_22530</name>
</gene>
<dbReference type="RefSeq" id="WP_070368473.1">
    <property type="nucleotide sequence ID" value="NZ_JAZHVW010000007.1"/>
</dbReference>
<reference evidence="1 2" key="1">
    <citation type="submission" date="2016-09" db="EMBL/GenBank/DDBJ databases">
        <title>Genome Sequence of Lactobacillus sunkii Strain CG01.</title>
        <authorList>
            <person name="Poehlein A."/>
            <person name="Gabris C."/>
            <person name="Bengelsdorf F.R."/>
            <person name="Duerre P."/>
            <person name="Daniel R."/>
        </authorList>
    </citation>
    <scope>NUCLEOTIDE SEQUENCE [LARGE SCALE GENOMIC DNA]</scope>
    <source>
        <strain evidence="1 2">CG_D</strain>
    </source>
</reference>